<gene>
    <name evidence="1" type="ORF">QR685DRAFT_567416</name>
</gene>
<proteinExistence type="predicted"/>
<sequence length="75" mass="8071">MSVILPSSSALHSCAYLLLSLSHCPISITSFNVSSFHNEFESFDGPLTVLITSKNYHGTRLSINLGTSVFTPAPN</sequence>
<dbReference type="EMBL" id="JAVLET010000001">
    <property type="protein sequence ID" value="KAL0474474.1"/>
    <property type="molecule type" value="Genomic_DNA"/>
</dbReference>
<protein>
    <submittedName>
        <fullName evidence="1">Uncharacterized protein</fullName>
    </submittedName>
</protein>
<accession>A0ABR3DP85</accession>
<organism evidence="1 2">
    <name type="scientific">Neurospora intermedia</name>
    <dbReference type="NCBI Taxonomy" id="5142"/>
    <lineage>
        <taxon>Eukaryota</taxon>
        <taxon>Fungi</taxon>
        <taxon>Dikarya</taxon>
        <taxon>Ascomycota</taxon>
        <taxon>Pezizomycotina</taxon>
        <taxon>Sordariomycetes</taxon>
        <taxon>Sordariomycetidae</taxon>
        <taxon>Sordariales</taxon>
        <taxon>Sordariaceae</taxon>
        <taxon>Neurospora</taxon>
    </lineage>
</organism>
<keyword evidence="2" id="KW-1185">Reference proteome</keyword>
<evidence type="ECO:0000313" key="2">
    <source>
        <dbReference type="Proteomes" id="UP001451303"/>
    </source>
</evidence>
<evidence type="ECO:0000313" key="1">
    <source>
        <dbReference type="EMBL" id="KAL0474474.1"/>
    </source>
</evidence>
<comment type="caution">
    <text evidence="1">The sequence shown here is derived from an EMBL/GenBank/DDBJ whole genome shotgun (WGS) entry which is preliminary data.</text>
</comment>
<reference evidence="1 2" key="1">
    <citation type="submission" date="2023-09" db="EMBL/GenBank/DDBJ databases">
        <title>Multi-omics analysis of a traditional fermented food reveals byproduct-associated fungal strains for waste-to-food upcycling.</title>
        <authorList>
            <consortium name="Lawrence Berkeley National Laboratory"/>
            <person name="Rekdal V.M."/>
            <person name="Villalobos-Escobedo J.M."/>
            <person name="Rodriguez-Valeron N."/>
            <person name="Garcia M.O."/>
            <person name="Vasquez D.P."/>
            <person name="Damayanti I."/>
            <person name="Sorensen P.M."/>
            <person name="Baidoo E.E."/>
            <person name="De Carvalho A.C."/>
            <person name="Riley R."/>
            <person name="Lipzen A."/>
            <person name="He G."/>
            <person name="Yan M."/>
            <person name="Haridas S."/>
            <person name="Daum C."/>
            <person name="Yoshinaga Y."/>
            <person name="Ng V."/>
            <person name="Grigoriev I.V."/>
            <person name="Munk R."/>
            <person name="Nuraida L."/>
            <person name="Wijaya C.H."/>
            <person name="Morales P.-C."/>
            <person name="Keasling J.D."/>
        </authorList>
    </citation>
    <scope>NUCLEOTIDE SEQUENCE [LARGE SCALE GENOMIC DNA]</scope>
    <source>
        <strain evidence="1 2">FGSC 2613</strain>
    </source>
</reference>
<dbReference type="Proteomes" id="UP001451303">
    <property type="component" value="Unassembled WGS sequence"/>
</dbReference>
<name>A0ABR3DP85_NEUIN</name>